<evidence type="ECO:0000313" key="2">
    <source>
        <dbReference type="Proteomes" id="UP000008177"/>
    </source>
</evidence>
<protein>
    <submittedName>
        <fullName evidence="1">Uncharacterized protein</fullName>
    </submittedName>
</protein>
<reference evidence="2" key="1">
    <citation type="journal article" date="2011" name="PLoS Genet.">
        <title>Genomic analysis of the necrotrophic fungal pathogens Sclerotinia sclerotiorum and Botrytis cinerea.</title>
        <authorList>
            <person name="Amselem J."/>
            <person name="Cuomo C.A."/>
            <person name="van Kan J.A."/>
            <person name="Viaud M."/>
            <person name="Benito E.P."/>
            <person name="Couloux A."/>
            <person name="Coutinho P.M."/>
            <person name="de Vries R.P."/>
            <person name="Dyer P.S."/>
            <person name="Fillinger S."/>
            <person name="Fournier E."/>
            <person name="Gout L."/>
            <person name="Hahn M."/>
            <person name="Kohn L."/>
            <person name="Lapalu N."/>
            <person name="Plummer K.M."/>
            <person name="Pradier J.M."/>
            <person name="Quevillon E."/>
            <person name="Sharon A."/>
            <person name="Simon A."/>
            <person name="ten Have A."/>
            <person name="Tudzynski B."/>
            <person name="Tudzynski P."/>
            <person name="Wincker P."/>
            <person name="Andrew M."/>
            <person name="Anthouard V."/>
            <person name="Beever R.E."/>
            <person name="Beffa R."/>
            <person name="Benoit I."/>
            <person name="Bouzid O."/>
            <person name="Brault B."/>
            <person name="Chen Z."/>
            <person name="Choquer M."/>
            <person name="Collemare J."/>
            <person name="Cotton P."/>
            <person name="Danchin E.G."/>
            <person name="Da Silva C."/>
            <person name="Gautier A."/>
            <person name="Giraud C."/>
            <person name="Giraud T."/>
            <person name="Gonzalez C."/>
            <person name="Grossetete S."/>
            <person name="Guldener U."/>
            <person name="Henrissat B."/>
            <person name="Howlett B.J."/>
            <person name="Kodira C."/>
            <person name="Kretschmer M."/>
            <person name="Lappartient A."/>
            <person name="Leroch M."/>
            <person name="Levis C."/>
            <person name="Mauceli E."/>
            <person name="Neuveglise C."/>
            <person name="Oeser B."/>
            <person name="Pearson M."/>
            <person name="Poulain J."/>
            <person name="Poussereau N."/>
            <person name="Quesneville H."/>
            <person name="Rascle C."/>
            <person name="Schumacher J."/>
            <person name="Segurens B."/>
            <person name="Sexton A."/>
            <person name="Silva E."/>
            <person name="Sirven C."/>
            <person name="Soanes D.M."/>
            <person name="Talbot N.J."/>
            <person name="Templeton M."/>
            <person name="Yandava C."/>
            <person name="Yarden O."/>
            <person name="Zeng Q."/>
            <person name="Rollins J.A."/>
            <person name="Lebrun M.H."/>
            <person name="Dickman M."/>
        </authorList>
    </citation>
    <scope>NUCLEOTIDE SEQUENCE [LARGE SCALE GENOMIC DNA]</scope>
    <source>
        <strain evidence="2">T4</strain>
    </source>
</reference>
<dbReference type="EMBL" id="FQ790353">
    <property type="protein sequence ID" value="CCD55184.1"/>
    <property type="molecule type" value="Genomic_DNA"/>
</dbReference>
<evidence type="ECO:0000313" key="1">
    <source>
        <dbReference type="EMBL" id="CCD55184.1"/>
    </source>
</evidence>
<dbReference type="Proteomes" id="UP000008177">
    <property type="component" value="Unplaced contigs"/>
</dbReference>
<name>G2YU86_BOTF4</name>
<dbReference type="InParanoid" id="G2YU86"/>
<gene>
    <name evidence="1" type="ORF">BofuT4_uP160050.1</name>
</gene>
<proteinExistence type="predicted"/>
<dbReference type="AlphaFoldDB" id="G2YU86"/>
<dbReference type="HOGENOM" id="CLU_2589491_0_0_1"/>
<organism evidence="1 2">
    <name type="scientific">Botryotinia fuckeliana (strain T4)</name>
    <name type="common">Noble rot fungus</name>
    <name type="synonym">Botrytis cinerea</name>
    <dbReference type="NCBI Taxonomy" id="999810"/>
    <lineage>
        <taxon>Eukaryota</taxon>
        <taxon>Fungi</taxon>
        <taxon>Dikarya</taxon>
        <taxon>Ascomycota</taxon>
        <taxon>Pezizomycotina</taxon>
        <taxon>Leotiomycetes</taxon>
        <taxon>Helotiales</taxon>
        <taxon>Sclerotiniaceae</taxon>
        <taxon>Botrytis</taxon>
    </lineage>
</organism>
<accession>G2YU86</accession>
<sequence length="80" mass="9047">MYKPSSIHPSISQLSQISPPQQTIPFHFFPFVHPSIHPPTSNIQISISSEPRVGTRLRVVRYERVGRCQVVGTRIQGAIR</sequence>